<protein>
    <submittedName>
        <fullName evidence="2">Uncharacterized protein</fullName>
    </submittedName>
</protein>
<accession>A0ABR7MUN4</accession>
<gene>
    <name evidence="2" type="ORF">H8700_05695</name>
</gene>
<name>A0ABR7MUN4_9FIRM</name>
<feature type="transmembrane region" description="Helical" evidence="1">
    <location>
        <begin position="12"/>
        <end position="33"/>
    </location>
</feature>
<keyword evidence="1" id="KW-0472">Membrane</keyword>
<dbReference type="RefSeq" id="WP_249304200.1">
    <property type="nucleotide sequence ID" value="NZ_JACRSW010000027.1"/>
</dbReference>
<reference evidence="2 3" key="1">
    <citation type="submission" date="2020-08" db="EMBL/GenBank/DDBJ databases">
        <title>Genome public.</title>
        <authorList>
            <person name="Liu C."/>
            <person name="Sun Q."/>
        </authorList>
    </citation>
    <scope>NUCLEOTIDE SEQUENCE [LARGE SCALE GENOMIC DNA]</scope>
    <source>
        <strain evidence="2 3">BX3</strain>
    </source>
</reference>
<organism evidence="2 3">
    <name type="scientific">Jutongia hominis</name>
    <dbReference type="NCBI Taxonomy" id="2763664"/>
    <lineage>
        <taxon>Bacteria</taxon>
        <taxon>Bacillati</taxon>
        <taxon>Bacillota</taxon>
        <taxon>Clostridia</taxon>
        <taxon>Lachnospirales</taxon>
        <taxon>Lachnospiraceae</taxon>
        <taxon>Jutongia</taxon>
    </lineage>
</organism>
<feature type="transmembrane region" description="Helical" evidence="1">
    <location>
        <begin position="45"/>
        <end position="64"/>
    </location>
</feature>
<dbReference type="Proteomes" id="UP000637513">
    <property type="component" value="Unassembled WGS sequence"/>
</dbReference>
<sequence length="311" mass="35992">MTITPKQEVIFLAVILTINTMIAAGYLIYGLAFRVKKEKDEKDPVRYVILSLFMLLCPVIGPAFLGFGNLFYHLFFDTSIDLAAITFSKKRVDVVERPDESDEINLIPMEEAIMINDKENLRNLLLTVLRGDVKKSINAVTKALNSSDSEASHYAASAIMDIMNEFQKTLQKFYAQMDADPDDTEVMVLYINYLCEMLGAGFLSELEEKTYIYSLQKVCERLFHADPTQLKPMHYTALISLLTKINDLQSSELWIQRFTTNYPDHIEMYRCALHHYFSVKDKIHFFEYMNRLKHSNIPIDNDMLELIRTFS</sequence>
<evidence type="ECO:0000313" key="2">
    <source>
        <dbReference type="EMBL" id="MBC8557195.1"/>
    </source>
</evidence>
<keyword evidence="1" id="KW-0812">Transmembrane</keyword>
<proteinExistence type="predicted"/>
<dbReference type="EMBL" id="JACRSW010000027">
    <property type="protein sequence ID" value="MBC8557195.1"/>
    <property type="molecule type" value="Genomic_DNA"/>
</dbReference>
<evidence type="ECO:0000313" key="3">
    <source>
        <dbReference type="Proteomes" id="UP000637513"/>
    </source>
</evidence>
<keyword evidence="1" id="KW-1133">Transmembrane helix</keyword>
<comment type="caution">
    <text evidence="2">The sequence shown here is derived from an EMBL/GenBank/DDBJ whole genome shotgun (WGS) entry which is preliminary data.</text>
</comment>
<evidence type="ECO:0000256" key="1">
    <source>
        <dbReference type="SAM" id="Phobius"/>
    </source>
</evidence>
<keyword evidence="3" id="KW-1185">Reference proteome</keyword>